<comment type="catalytic activity">
    <reaction evidence="4">
        <text>(S)-dihydroorotate + H2O = N-carbamoyl-L-aspartate + H(+)</text>
        <dbReference type="Rhea" id="RHEA:24296"/>
        <dbReference type="ChEBI" id="CHEBI:15377"/>
        <dbReference type="ChEBI" id="CHEBI:15378"/>
        <dbReference type="ChEBI" id="CHEBI:30864"/>
        <dbReference type="ChEBI" id="CHEBI:32814"/>
        <dbReference type="EC" id="3.5.2.3"/>
    </reaction>
</comment>
<evidence type="ECO:0000313" key="7">
    <source>
        <dbReference type="EMBL" id="ESP87536.1"/>
    </source>
</evidence>
<dbReference type="HAMAP" id="MF_00220_A">
    <property type="entry name" value="PyrC_classI_A"/>
    <property type="match status" value="1"/>
</dbReference>
<comment type="pathway">
    <text evidence="4">Pyrimidine metabolism; UMP biosynthesis via de novo pathway; (S)-dihydroorotate from bicarbonate: step 3/3.</text>
</comment>
<evidence type="ECO:0000256" key="4">
    <source>
        <dbReference type="HAMAP-Rule" id="MF_00220"/>
    </source>
</evidence>
<comment type="cofactor">
    <cofactor evidence="4">
        <name>Zn(2+)</name>
        <dbReference type="ChEBI" id="CHEBI:29105"/>
    </cofactor>
    <text evidence="4">Binds 2 Zn(2+) ions per subunit.</text>
</comment>
<dbReference type="InterPro" id="IPR006680">
    <property type="entry name" value="Amidohydro-rel"/>
</dbReference>
<keyword evidence="3 4" id="KW-0665">Pyrimidine biosynthesis</keyword>
<comment type="caution">
    <text evidence="4">Lacks conserved residue(s) required for the propagation of feature annotation.</text>
</comment>
<dbReference type="EC" id="3.5.2.3" evidence="4"/>
<evidence type="ECO:0000256" key="3">
    <source>
        <dbReference type="ARBA" id="ARBA00022975"/>
    </source>
</evidence>
<feature type="binding site" evidence="4">
    <location>
        <position position="138"/>
    </location>
    <ligand>
        <name>Zn(2+)</name>
        <dbReference type="ChEBI" id="CHEBI:29105"/>
        <label>2</label>
    </ligand>
</feature>
<dbReference type="AlphaFoldDB" id="V4GR56"/>
<keyword evidence="2 4" id="KW-0378">Hydrolase</keyword>
<dbReference type="GO" id="GO:0004151">
    <property type="term" value="F:dihydroorotase activity"/>
    <property type="evidence" value="ECO:0007669"/>
    <property type="project" value="UniProtKB-UniRule"/>
</dbReference>
<name>V4GR56_9EURY</name>
<dbReference type="GO" id="GO:0006145">
    <property type="term" value="P:purine nucleobase catabolic process"/>
    <property type="evidence" value="ECO:0007669"/>
    <property type="project" value="TreeGrafter"/>
</dbReference>
<feature type="active site" evidence="4">
    <location>
        <position position="291"/>
    </location>
</feature>
<evidence type="ECO:0000313" key="8">
    <source>
        <dbReference type="Proteomes" id="UP000017840"/>
    </source>
</evidence>
<reference evidence="7 8" key="1">
    <citation type="journal article" date="2013" name="Genome Announc.">
        <title>Draft Genome Sequence of 'Candidatus Halobonum tyrrellensis' Strain G22, Isolated from the Hypersaline Waters of Lake Tyrrell, Australia.</title>
        <authorList>
            <person name="Ugalde J.A."/>
            <person name="Narasingarao P."/>
            <person name="Kuo S."/>
            <person name="Podell S."/>
            <person name="Allen E.E."/>
        </authorList>
    </citation>
    <scope>NUCLEOTIDE SEQUENCE [LARGE SCALE GENOMIC DNA]</scope>
    <source>
        <strain evidence="7 8">G22</strain>
    </source>
</reference>
<comment type="caution">
    <text evidence="7">The sequence shown here is derived from an EMBL/GenBank/DDBJ whole genome shotgun (WGS) entry which is preliminary data.</text>
</comment>
<dbReference type="RefSeq" id="WP_023395319.1">
    <property type="nucleotide sequence ID" value="NZ_ASGZ01000057.1"/>
</dbReference>
<dbReference type="NCBIfam" id="NF002668">
    <property type="entry name" value="PRK02382.1"/>
    <property type="match status" value="1"/>
</dbReference>
<dbReference type="PANTHER" id="PTHR43668:SF2">
    <property type="entry name" value="ALLANTOINASE"/>
    <property type="match status" value="1"/>
</dbReference>
<keyword evidence="4" id="KW-0862">Zinc</keyword>
<feature type="binding site" evidence="4">
    <location>
        <position position="172"/>
    </location>
    <ligand>
        <name>Zn(2+)</name>
        <dbReference type="ChEBI" id="CHEBI:29105"/>
        <label>2</label>
    </ligand>
</feature>
<dbReference type="SUPFAM" id="SSF51338">
    <property type="entry name" value="Composite domain of metallo-dependent hydrolases"/>
    <property type="match status" value="1"/>
</dbReference>
<dbReference type="Gene3D" id="3.20.20.140">
    <property type="entry name" value="Metal-dependent hydrolases"/>
    <property type="match status" value="1"/>
</dbReference>
<keyword evidence="8" id="KW-1185">Reference proteome</keyword>
<sequence length="431" mass="45434">MLFRDATLADGRVRDVRVDGGEIAAVESGLDPNGDERVVDVGGHHLLPGAVDAHVHFRVPGYPHKEDWTTGSRSAAAGGVTTVVDQPNTDPPTVTGAAFDDKAGLAADSLVDYGINGGVTPEWDPDSLFDRPLFALGEVFLADSTGEMGIEADLFADAVERAGAEGVTVTVHAEDADLFDQSARDGDDADAWSAYRTPEAEAAAVEHALDVSSDAAADVHIAHTSTPEGVDAASAGGATCEVTPHHLLLSRDDLSELGTLGRMNPPLRDEARREALFDRVADGTVDIVATDHAPHTRAEKDADVWSAPSGVPGVETMLPLLLNEAREGRLGVERVRDLTAATPADVFDLPRKGRVETGRDADLVLVDLDDPRPIRGSDLHSNCGWTPFEGRDGVFPSLTLVRGRVAYDGRGDDEAFGDPVGENVRSAPGGR</sequence>
<proteinExistence type="inferred from homology"/>
<feature type="region of interest" description="Disordered" evidence="5">
    <location>
        <begin position="411"/>
        <end position="431"/>
    </location>
</feature>
<feature type="domain" description="Amidohydrolase-related" evidence="6">
    <location>
        <begin position="46"/>
        <end position="371"/>
    </location>
</feature>
<dbReference type="GO" id="GO:0004038">
    <property type="term" value="F:allantoinase activity"/>
    <property type="evidence" value="ECO:0007669"/>
    <property type="project" value="TreeGrafter"/>
</dbReference>
<dbReference type="InterPro" id="IPR002195">
    <property type="entry name" value="Dihydroorotase_CS"/>
</dbReference>
<dbReference type="GO" id="GO:0008270">
    <property type="term" value="F:zinc ion binding"/>
    <property type="evidence" value="ECO:0007669"/>
    <property type="project" value="UniProtKB-UniRule"/>
</dbReference>
<dbReference type="Proteomes" id="UP000017840">
    <property type="component" value="Unassembled WGS sequence"/>
</dbReference>
<dbReference type="eggNOG" id="arCOG00689">
    <property type="taxonomic scope" value="Archaea"/>
</dbReference>
<feature type="binding site" evidence="4">
    <location>
        <position position="54"/>
    </location>
    <ligand>
        <name>Zn(2+)</name>
        <dbReference type="ChEBI" id="CHEBI:29105"/>
        <label>1</label>
    </ligand>
</feature>
<feature type="binding site" evidence="4">
    <location>
        <begin position="56"/>
        <end position="58"/>
    </location>
    <ligand>
        <name>substrate</name>
    </ligand>
</feature>
<dbReference type="GO" id="GO:0005737">
    <property type="term" value="C:cytoplasm"/>
    <property type="evidence" value="ECO:0007669"/>
    <property type="project" value="TreeGrafter"/>
</dbReference>
<dbReference type="InterPro" id="IPR032466">
    <property type="entry name" value="Metal_Hydrolase"/>
</dbReference>
<keyword evidence="1 4" id="KW-0479">Metal-binding</keyword>
<organism evidence="7 8">
    <name type="scientific">Candidatus Halobonum tyrrellensis G22</name>
    <dbReference type="NCBI Taxonomy" id="1324957"/>
    <lineage>
        <taxon>Archaea</taxon>
        <taxon>Methanobacteriati</taxon>
        <taxon>Methanobacteriota</taxon>
        <taxon>Stenosarchaea group</taxon>
        <taxon>Halobacteria</taxon>
        <taxon>Halobacteriales</taxon>
        <taxon>Haloferacaceae</taxon>
        <taxon>Candidatus Halobonum</taxon>
    </lineage>
</organism>
<dbReference type="PROSITE" id="PS00483">
    <property type="entry name" value="DIHYDROOROTASE_2"/>
    <property type="match status" value="1"/>
</dbReference>
<comment type="function">
    <text evidence="4">Catalyzes the reversible cyclization of carbamoyl aspartate to dihydroorotate.</text>
</comment>
<dbReference type="Pfam" id="PF01979">
    <property type="entry name" value="Amidohydro_1"/>
    <property type="match status" value="1"/>
</dbReference>
<feature type="binding site" evidence="4">
    <location>
        <position position="291"/>
    </location>
    <ligand>
        <name>Zn(2+)</name>
        <dbReference type="ChEBI" id="CHEBI:29105"/>
        <label>1</label>
    </ligand>
</feature>
<dbReference type="InterPro" id="IPR004722">
    <property type="entry name" value="DHOase"/>
</dbReference>
<evidence type="ECO:0000256" key="5">
    <source>
        <dbReference type="SAM" id="MobiDB-lite"/>
    </source>
</evidence>
<feature type="binding site" evidence="4">
    <location>
        <position position="138"/>
    </location>
    <ligand>
        <name>Zn(2+)</name>
        <dbReference type="ChEBI" id="CHEBI:29105"/>
        <label>1</label>
    </ligand>
</feature>
<dbReference type="GO" id="GO:0044205">
    <property type="term" value="P:'de novo' UMP biosynthetic process"/>
    <property type="evidence" value="ECO:0007669"/>
    <property type="project" value="UniProtKB-UniRule"/>
</dbReference>
<dbReference type="SUPFAM" id="SSF51556">
    <property type="entry name" value="Metallo-dependent hydrolases"/>
    <property type="match status" value="1"/>
</dbReference>
<dbReference type="CDD" id="cd01318">
    <property type="entry name" value="DHOase_IIb"/>
    <property type="match status" value="1"/>
</dbReference>
<evidence type="ECO:0000256" key="2">
    <source>
        <dbReference type="ARBA" id="ARBA00022801"/>
    </source>
</evidence>
<dbReference type="PANTHER" id="PTHR43668">
    <property type="entry name" value="ALLANTOINASE"/>
    <property type="match status" value="1"/>
</dbReference>
<dbReference type="InterPro" id="IPR050138">
    <property type="entry name" value="DHOase/Allantoinase_Hydrolase"/>
</dbReference>
<dbReference type="OrthoDB" id="50279at2157"/>
<feature type="binding site" evidence="4">
    <location>
        <position position="295"/>
    </location>
    <ligand>
        <name>substrate</name>
    </ligand>
</feature>
<evidence type="ECO:0000259" key="6">
    <source>
        <dbReference type="Pfam" id="PF01979"/>
    </source>
</evidence>
<feature type="binding site" evidence="4">
    <location>
        <position position="56"/>
    </location>
    <ligand>
        <name>Zn(2+)</name>
        <dbReference type="ChEBI" id="CHEBI:29105"/>
        <label>1</label>
    </ligand>
</feature>
<evidence type="ECO:0000256" key="1">
    <source>
        <dbReference type="ARBA" id="ARBA00022723"/>
    </source>
</evidence>
<dbReference type="NCBIfam" id="TIGR00857">
    <property type="entry name" value="pyrC_multi"/>
    <property type="match status" value="1"/>
</dbReference>
<dbReference type="STRING" id="1324957.K933_13726"/>
<comment type="similarity">
    <text evidence="4">Belongs to the metallo-dependent hydrolases superfamily. DHOase family. Class I DHOase subfamily.</text>
</comment>
<protein>
    <recommendedName>
        <fullName evidence="4">Dihydroorotase</fullName>
        <shortName evidence="4">DHOase</shortName>
        <ecNumber evidence="4">3.5.2.3</ecNumber>
    </recommendedName>
</protein>
<dbReference type="EMBL" id="ASGZ01000057">
    <property type="protein sequence ID" value="ESP87536.1"/>
    <property type="molecule type" value="Genomic_DNA"/>
</dbReference>
<dbReference type="PROSITE" id="PS00482">
    <property type="entry name" value="DIHYDROOROTASE_1"/>
    <property type="match status" value="1"/>
</dbReference>
<feature type="binding site" evidence="4">
    <location>
        <position position="88"/>
    </location>
    <ligand>
        <name>substrate</name>
    </ligand>
</feature>
<feature type="binding site" evidence="4">
    <location>
        <position position="223"/>
    </location>
    <ligand>
        <name>Zn(2+)</name>
        <dbReference type="ChEBI" id="CHEBI:29105"/>
        <label>2</label>
    </ligand>
</feature>
<accession>V4GR56</accession>
<dbReference type="InterPro" id="IPR011059">
    <property type="entry name" value="Metal-dep_hydrolase_composite"/>
</dbReference>
<dbReference type="PATRIC" id="fig|1324957.4.peg.2782"/>
<gene>
    <name evidence="4" type="primary">pyrC</name>
    <name evidence="7" type="ORF">K933_13726</name>
</gene>
<dbReference type="UniPathway" id="UPA00070">
    <property type="reaction ID" value="UER00117"/>
</dbReference>